<evidence type="ECO:0000313" key="3">
    <source>
        <dbReference type="EMBL" id="MBO0939262.1"/>
    </source>
</evidence>
<reference evidence="3" key="1">
    <citation type="submission" date="2021-03" db="EMBL/GenBank/DDBJ databases">
        <title>Fibrella sp. HMF5335 genome sequencing and assembly.</title>
        <authorList>
            <person name="Kang H."/>
            <person name="Kim H."/>
            <person name="Bae S."/>
            <person name="Joh K."/>
        </authorList>
    </citation>
    <scope>NUCLEOTIDE SEQUENCE</scope>
    <source>
        <strain evidence="3">HMF5335</strain>
    </source>
</reference>
<feature type="transmembrane region" description="Helical" evidence="2">
    <location>
        <begin position="62"/>
        <end position="82"/>
    </location>
</feature>
<evidence type="ECO:0000256" key="1">
    <source>
        <dbReference type="SAM" id="MobiDB-lite"/>
    </source>
</evidence>
<dbReference type="RefSeq" id="WP_207366792.1">
    <property type="nucleotide sequence ID" value="NZ_JAFMYV010000013.1"/>
</dbReference>
<evidence type="ECO:0000256" key="2">
    <source>
        <dbReference type="SAM" id="Phobius"/>
    </source>
</evidence>
<feature type="transmembrane region" description="Helical" evidence="2">
    <location>
        <begin position="214"/>
        <end position="234"/>
    </location>
</feature>
<feature type="transmembrane region" description="Helical" evidence="2">
    <location>
        <begin position="38"/>
        <end position="56"/>
    </location>
</feature>
<proteinExistence type="predicted"/>
<feature type="transmembrane region" description="Helical" evidence="2">
    <location>
        <begin position="185"/>
        <end position="208"/>
    </location>
</feature>
<feature type="transmembrane region" description="Helical" evidence="2">
    <location>
        <begin position="12"/>
        <end position="31"/>
    </location>
</feature>
<name>A0A939K3H5_9BACT</name>
<evidence type="ECO:0000313" key="4">
    <source>
        <dbReference type="Proteomes" id="UP000664034"/>
    </source>
</evidence>
<protein>
    <submittedName>
        <fullName evidence="3">Transporter</fullName>
    </submittedName>
</protein>
<keyword evidence="2" id="KW-0472">Membrane</keyword>
<feature type="transmembrane region" description="Helical" evidence="2">
    <location>
        <begin position="154"/>
        <end position="173"/>
    </location>
</feature>
<keyword evidence="2" id="KW-1133">Transmembrane helix</keyword>
<feature type="transmembrane region" description="Helical" evidence="2">
    <location>
        <begin position="246"/>
        <end position="264"/>
    </location>
</feature>
<sequence length="265" mass="27731">MTPLFQQIITYALLPTVALTGGGVVALFIRFSAQVRSAILHFAAGVVFSVVAVEILPDVVRLHDPLLTAVGFGAGIGLMLLIRRLAQSPKEAPTKLEAATGHTNSTDKQSGEATPDMVSPGAFSIAFLLAIGIDILIDGLLLGIGFAAGAKEGILLAFALAVEVLSLGLATATSLSGDGVPRSRIVWLLLGLSLLFFISTVVGATLLYNLPETGLDVVLSFGLAALLFLVTEELLVEAHETDEKPWMTATFFAGFLLFLILGMVA</sequence>
<feature type="region of interest" description="Disordered" evidence="1">
    <location>
        <begin position="93"/>
        <end position="115"/>
    </location>
</feature>
<organism evidence="3 4">
    <name type="scientific">Fibrella rubiginis</name>
    <dbReference type="NCBI Taxonomy" id="2817060"/>
    <lineage>
        <taxon>Bacteria</taxon>
        <taxon>Pseudomonadati</taxon>
        <taxon>Bacteroidota</taxon>
        <taxon>Cytophagia</taxon>
        <taxon>Cytophagales</taxon>
        <taxon>Spirosomataceae</taxon>
        <taxon>Fibrella</taxon>
    </lineage>
</organism>
<dbReference type="AlphaFoldDB" id="A0A939K3H5"/>
<feature type="compositionally biased region" description="Polar residues" evidence="1">
    <location>
        <begin position="101"/>
        <end position="112"/>
    </location>
</feature>
<dbReference type="Proteomes" id="UP000664034">
    <property type="component" value="Unassembled WGS sequence"/>
</dbReference>
<keyword evidence="2" id="KW-0812">Transmembrane</keyword>
<gene>
    <name evidence="3" type="ORF">J2I47_22100</name>
</gene>
<comment type="caution">
    <text evidence="3">The sequence shown here is derived from an EMBL/GenBank/DDBJ whole genome shotgun (WGS) entry which is preliminary data.</text>
</comment>
<dbReference type="EMBL" id="JAFMYV010000013">
    <property type="protein sequence ID" value="MBO0939262.1"/>
    <property type="molecule type" value="Genomic_DNA"/>
</dbReference>
<keyword evidence="4" id="KW-1185">Reference proteome</keyword>
<accession>A0A939K3H5</accession>
<feature type="transmembrane region" description="Helical" evidence="2">
    <location>
        <begin position="125"/>
        <end position="148"/>
    </location>
</feature>